<dbReference type="InterPro" id="IPR003593">
    <property type="entry name" value="AAA+_ATPase"/>
</dbReference>
<sequence>MAYSSLNKRVVFIKFRMIQTENLTYQYKKRGAILSFPNIALEKGKNLLILGESGIGKTTLLHLLAGLLKPVTGNVFIDNTDLNALKSNKLDKFRGKNIGLVFQKKHAIVSLNVFNNLKARLLFSNALVHNKKIEIVLKQLGLSELKKNKISELSEGQLQRLGIALSVIHNPKVLLADEPTSSLDDKNCKIVIKLLKNQAKQTNANLIVITHDHRIKSFFQNSITL</sequence>
<dbReference type="GO" id="GO:0022857">
    <property type="term" value="F:transmembrane transporter activity"/>
    <property type="evidence" value="ECO:0007669"/>
    <property type="project" value="TreeGrafter"/>
</dbReference>
<dbReference type="GO" id="GO:0005524">
    <property type="term" value="F:ATP binding"/>
    <property type="evidence" value="ECO:0007669"/>
    <property type="project" value="UniProtKB-KW"/>
</dbReference>
<evidence type="ECO:0000313" key="4">
    <source>
        <dbReference type="EMBL" id="EAR12971.1"/>
    </source>
</evidence>
<organism evidence="4 5">
    <name type="scientific">Polaribacter irgensii 23-P</name>
    <dbReference type="NCBI Taxonomy" id="313594"/>
    <lineage>
        <taxon>Bacteria</taxon>
        <taxon>Pseudomonadati</taxon>
        <taxon>Bacteroidota</taxon>
        <taxon>Flavobacteriia</taxon>
        <taxon>Flavobacteriales</taxon>
        <taxon>Flavobacteriaceae</taxon>
    </lineage>
</organism>
<evidence type="ECO:0000259" key="3">
    <source>
        <dbReference type="PROSITE" id="PS50893"/>
    </source>
</evidence>
<dbReference type="Proteomes" id="UP000003053">
    <property type="component" value="Unassembled WGS sequence"/>
</dbReference>
<gene>
    <name evidence="4" type="ORF">PI23P_10095</name>
</gene>
<protein>
    <submittedName>
        <fullName evidence="4">ABC transporter ATP-binding protein</fullName>
    </submittedName>
</protein>
<dbReference type="InterPro" id="IPR015854">
    <property type="entry name" value="ABC_transpr_LolD-like"/>
</dbReference>
<dbReference type="PANTHER" id="PTHR24220">
    <property type="entry name" value="IMPORT ATP-BINDING PROTEIN"/>
    <property type="match status" value="1"/>
</dbReference>
<dbReference type="PROSITE" id="PS50893">
    <property type="entry name" value="ABC_TRANSPORTER_2"/>
    <property type="match status" value="1"/>
</dbReference>
<dbReference type="InterPro" id="IPR027417">
    <property type="entry name" value="P-loop_NTPase"/>
</dbReference>
<dbReference type="SMART" id="SM00382">
    <property type="entry name" value="AAA"/>
    <property type="match status" value="1"/>
</dbReference>
<accession>A4C0M8</accession>
<evidence type="ECO:0000256" key="1">
    <source>
        <dbReference type="ARBA" id="ARBA00022741"/>
    </source>
</evidence>
<keyword evidence="5" id="KW-1185">Reference proteome</keyword>
<dbReference type="PANTHER" id="PTHR24220:SF690">
    <property type="entry name" value="ABC TRANSPORTER, ATP-BINDING PROTEIN"/>
    <property type="match status" value="1"/>
</dbReference>
<dbReference type="SUPFAM" id="SSF52540">
    <property type="entry name" value="P-loop containing nucleoside triphosphate hydrolases"/>
    <property type="match status" value="1"/>
</dbReference>
<keyword evidence="2 4" id="KW-0067">ATP-binding</keyword>
<comment type="caution">
    <text evidence="4">The sequence shown here is derived from an EMBL/GenBank/DDBJ whole genome shotgun (WGS) entry which is preliminary data.</text>
</comment>
<name>A4C0M8_9FLAO</name>
<dbReference type="HOGENOM" id="CLU_000604_1_22_10"/>
<dbReference type="OrthoDB" id="1414429at2"/>
<evidence type="ECO:0000256" key="2">
    <source>
        <dbReference type="ARBA" id="ARBA00022840"/>
    </source>
</evidence>
<proteinExistence type="predicted"/>
<keyword evidence="1" id="KW-0547">Nucleotide-binding</keyword>
<reference evidence="4 5" key="1">
    <citation type="submission" date="2006-02" db="EMBL/GenBank/DDBJ databases">
        <authorList>
            <person name="Murray A."/>
            <person name="Staley J."/>
            <person name="Ferriera S."/>
            <person name="Johnson J."/>
            <person name="Kravitz S."/>
            <person name="Halpern A."/>
            <person name="Remington K."/>
            <person name="Beeson K."/>
            <person name="Tran B."/>
            <person name="Rogers Y.-H."/>
            <person name="Friedman R."/>
            <person name="Venter J.C."/>
        </authorList>
    </citation>
    <scope>NUCLEOTIDE SEQUENCE [LARGE SCALE GENOMIC DNA]</scope>
    <source>
        <strain evidence="4 5">23-P</strain>
    </source>
</reference>
<dbReference type="AlphaFoldDB" id="A4C0M8"/>
<dbReference type="Gene3D" id="3.40.50.300">
    <property type="entry name" value="P-loop containing nucleotide triphosphate hydrolases"/>
    <property type="match status" value="1"/>
</dbReference>
<dbReference type="eggNOG" id="COG1136">
    <property type="taxonomic scope" value="Bacteria"/>
</dbReference>
<evidence type="ECO:0000313" key="5">
    <source>
        <dbReference type="Proteomes" id="UP000003053"/>
    </source>
</evidence>
<dbReference type="GO" id="GO:0005886">
    <property type="term" value="C:plasma membrane"/>
    <property type="evidence" value="ECO:0007669"/>
    <property type="project" value="TreeGrafter"/>
</dbReference>
<dbReference type="EMBL" id="AAOG01000002">
    <property type="protein sequence ID" value="EAR12971.1"/>
    <property type="molecule type" value="Genomic_DNA"/>
</dbReference>
<dbReference type="Pfam" id="PF00005">
    <property type="entry name" value="ABC_tran"/>
    <property type="match status" value="1"/>
</dbReference>
<dbReference type="InterPro" id="IPR003439">
    <property type="entry name" value="ABC_transporter-like_ATP-bd"/>
</dbReference>
<feature type="domain" description="ABC transporter" evidence="3">
    <location>
        <begin position="18"/>
        <end position="223"/>
    </location>
</feature>
<dbReference type="GO" id="GO:0016887">
    <property type="term" value="F:ATP hydrolysis activity"/>
    <property type="evidence" value="ECO:0007669"/>
    <property type="project" value="InterPro"/>
</dbReference>
<dbReference type="STRING" id="313594.PI23P_10095"/>